<dbReference type="EMBL" id="CYPU01000071">
    <property type="protein sequence ID" value="CUH49844.1"/>
    <property type="molecule type" value="Genomic_DNA"/>
</dbReference>
<reference evidence="1 2" key="1">
    <citation type="submission" date="2015-09" db="EMBL/GenBank/DDBJ databases">
        <authorList>
            <consortium name="Swine Surveillance"/>
        </authorList>
    </citation>
    <scope>NUCLEOTIDE SEQUENCE [LARGE SCALE GENOMIC DNA]</scope>
    <source>
        <strain evidence="1 2">CECT 4292</strain>
    </source>
</reference>
<dbReference type="RefSeq" id="WP_145975033.1">
    <property type="nucleotide sequence ID" value="NZ_CYPU01000071.1"/>
</dbReference>
<gene>
    <name evidence="1" type="ORF">RUA4292_04044</name>
</gene>
<evidence type="ECO:0000313" key="1">
    <source>
        <dbReference type="EMBL" id="CUH49844.1"/>
    </source>
</evidence>
<accession>A0A0N7LR51</accession>
<dbReference type="SUPFAM" id="SSF53335">
    <property type="entry name" value="S-adenosyl-L-methionine-dependent methyltransferases"/>
    <property type="match status" value="1"/>
</dbReference>
<sequence>MSDSSQETQQQEAGEFPVEFDREFYRKTYSDLQSMNDEALEVHFYNHGIDEGRHASAPAVREEFVKLFQNEKSILEIGPFSNPIASGPNVRYFDVLDQDELKRRAEGLEEYYVPDNVPWIHYVSPTGDLSVVDGTYSAVVSAHCVEHQPDLINHFSKVSDLLADEGFYFLIVPDKRFCFDHFLCESSLAEILEAHHQRHRVHTLRSLVEHRTMLSHNDGARHWAGDHGTLLEPDIAALNASNAIAEYEAANGAYIDVHAWKFSPDSFRARTAELAAMDLINLRPIRVYQTVRPRLEFMAILQKTQS</sequence>
<dbReference type="OrthoDB" id="210346at2"/>
<organism evidence="1 2">
    <name type="scientific">Ruegeria atlantica</name>
    <dbReference type="NCBI Taxonomy" id="81569"/>
    <lineage>
        <taxon>Bacteria</taxon>
        <taxon>Pseudomonadati</taxon>
        <taxon>Pseudomonadota</taxon>
        <taxon>Alphaproteobacteria</taxon>
        <taxon>Rhodobacterales</taxon>
        <taxon>Roseobacteraceae</taxon>
        <taxon>Ruegeria</taxon>
    </lineage>
</organism>
<proteinExistence type="predicted"/>
<dbReference type="InterPro" id="IPR029063">
    <property type="entry name" value="SAM-dependent_MTases_sf"/>
</dbReference>
<dbReference type="AlphaFoldDB" id="A0A0N7LR51"/>
<evidence type="ECO:0008006" key="3">
    <source>
        <dbReference type="Google" id="ProtNLM"/>
    </source>
</evidence>
<name>A0A0N7LR51_9RHOB</name>
<dbReference type="Proteomes" id="UP000050783">
    <property type="component" value="Unassembled WGS sequence"/>
</dbReference>
<evidence type="ECO:0000313" key="2">
    <source>
        <dbReference type="Proteomes" id="UP000050783"/>
    </source>
</evidence>
<dbReference type="Gene3D" id="3.40.50.150">
    <property type="entry name" value="Vaccinia Virus protein VP39"/>
    <property type="match status" value="1"/>
</dbReference>
<protein>
    <recommendedName>
        <fullName evidence="3">Methyltransferase domain protein</fullName>
    </recommendedName>
</protein>
<dbReference type="GeneID" id="55495175"/>